<gene>
    <name evidence="1" type="ORF">MEDL_53572</name>
</gene>
<organism evidence="1 2">
    <name type="scientific">Mytilus edulis</name>
    <name type="common">Blue mussel</name>
    <dbReference type="NCBI Taxonomy" id="6550"/>
    <lineage>
        <taxon>Eukaryota</taxon>
        <taxon>Metazoa</taxon>
        <taxon>Spiralia</taxon>
        <taxon>Lophotrochozoa</taxon>
        <taxon>Mollusca</taxon>
        <taxon>Bivalvia</taxon>
        <taxon>Autobranchia</taxon>
        <taxon>Pteriomorphia</taxon>
        <taxon>Mytilida</taxon>
        <taxon>Mytiloidea</taxon>
        <taxon>Mytilidae</taxon>
        <taxon>Mytilinae</taxon>
        <taxon>Mytilus</taxon>
    </lineage>
</organism>
<keyword evidence="2" id="KW-1185">Reference proteome</keyword>
<dbReference type="InterPro" id="IPR043502">
    <property type="entry name" value="DNA/RNA_pol_sf"/>
</dbReference>
<evidence type="ECO:0000313" key="2">
    <source>
        <dbReference type="Proteomes" id="UP000683360"/>
    </source>
</evidence>
<dbReference type="CDD" id="cd09275">
    <property type="entry name" value="RNase_HI_RT_DIRS1"/>
    <property type="match status" value="1"/>
</dbReference>
<dbReference type="InterPro" id="IPR052055">
    <property type="entry name" value="Hepadnavirus_pol/RT"/>
</dbReference>
<dbReference type="OrthoDB" id="10058284at2759"/>
<name>A0A8S3U676_MYTED</name>
<dbReference type="Proteomes" id="UP000683360">
    <property type="component" value="Unassembled WGS sequence"/>
</dbReference>
<accession>A0A8S3U676</accession>
<dbReference type="AlphaFoldDB" id="A0A8S3U676"/>
<evidence type="ECO:0008006" key="3">
    <source>
        <dbReference type="Google" id="ProtNLM"/>
    </source>
</evidence>
<dbReference type="EMBL" id="CAJPWZ010002583">
    <property type="protein sequence ID" value="CAG2241323.1"/>
    <property type="molecule type" value="Genomic_DNA"/>
</dbReference>
<protein>
    <recommendedName>
        <fullName evidence="3">Reverse transcriptase RNase H-like domain-containing protein</fullName>
    </recommendedName>
</protein>
<reference evidence="1" key="1">
    <citation type="submission" date="2021-03" db="EMBL/GenBank/DDBJ databases">
        <authorList>
            <person name="Bekaert M."/>
        </authorList>
    </citation>
    <scope>NUCLEOTIDE SEQUENCE</scope>
</reference>
<dbReference type="PANTHER" id="PTHR33050">
    <property type="entry name" value="REVERSE TRANSCRIPTASE DOMAIN-CONTAINING PROTEIN"/>
    <property type="match status" value="1"/>
</dbReference>
<sequence>MLVSESDIITYECKNALSARKDPETVQALINDELKKGFINGPFDTTPFTAYRVSPIGIATHKYSFKKRLILDLSSPHNKEEHFSINDLIDKDLCSLSYIKLDDAINVIQTYGPKNTVNMQARLPQDKIVRITDFINTMIQKRTCTRKDLEQLLGHLNFASRVILPGRAFVTYLYKLMSTVKESYNYVHLNKECKADLQMWLEFLTNWNGINLFYDNQLTTASSISLYTDASSTLGFGGFFKNKWFYDKWPKELPSIKDYSESMAFLELYPIVVAAILWGKQWCGKKILFYCDNAATVHIIKKGRSKEPCIMKLMRRLTMCAVYNNFAVFSEHVPGASNTIADALSRFQVHKFRELAQKPR</sequence>
<dbReference type="SUPFAM" id="SSF56672">
    <property type="entry name" value="DNA/RNA polymerases"/>
    <property type="match status" value="1"/>
</dbReference>
<proteinExistence type="predicted"/>
<dbReference type="PANTHER" id="PTHR33050:SF8">
    <property type="entry name" value="REVERSE TRANSCRIPTASE DOMAIN-CONTAINING PROTEIN"/>
    <property type="match status" value="1"/>
</dbReference>
<evidence type="ECO:0000313" key="1">
    <source>
        <dbReference type="EMBL" id="CAG2241323.1"/>
    </source>
</evidence>
<comment type="caution">
    <text evidence="1">The sequence shown here is derived from an EMBL/GenBank/DDBJ whole genome shotgun (WGS) entry which is preliminary data.</text>
</comment>